<dbReference type="Proteomes" id="UP000297245">
    <property type="component" value="Unassembled WGS sequence"/>
</dbReference>
<reference evidence="3 4" key="1">
    <citation type="journal article" date="2019" name="Nat. Ecol. Evol.">
        <title>Megaphylogeny resolves global patterns of mushroom evolution.</title>
        <authorList>
            <person name="Varga T."/>
            <person name="Krizsan K."/>
            <person name="Foldi C."/>
            <person name="Dima B."/>
            <person name="Sanchez-Garcia M."/>
            <person name="Sanchez-Ramirez S."/>
            <person name="Szollosi G.J."/>
            <person name="Szarkandi J.G."/>
            <person name="Papp V."/>
            <person name="Albert L."/>
            <person name="Andreopoulos W."/>
            <person name="Angelini C."/>
            <person name="Antonin V."/>
            <person name="Barry K.W."/>
            <person name="Bougher N.L."/>
            <person name="Buchanan P."/>
            <person name="Buyck B."/>
            <person name="Bense V."/>
            <person name="Catcheside P."/>
            <person name="Chovatia M."/>
            <person name="Cooper J."/>
            <person name="Damon W."/>
            <person name="Desjardin D."/>
            <person name="Finy P."/>
            <person name="Geml J."/>
            <person name="Haridas S."/>
            <person name="Hughes K."/>
            <person name="Justo A."/>
            <person name="Karasinski D."/>
            <person name="Kautmanova I."/>
            <person name="Kiss B."/>
            <person name="Kocsube S."/>
            <person name="Kotiranta H."/>
            <person name="LaButti K.M."/>
            <person name="Lechner B.E."/>
            <person name="Liimatainen K."/>
            <person name="Lipzen A."/>
            <person name="Lukacs Z."/>
            <person name="Mihaltcheva S."/>
            <person name="Morgado L.N."/>
            <person name="Niskanen T."/>
            <person name="Noordeloos M.E."/>
            <person name="Ohm R.A."/>
            <person name="Ortiz-Santana B."/>
            <person name="Ovrebo C."/>
            <person name="Racz N."/>
            <person name="Riley R."/>
            <person name="Savchenko A."/>
            <person name="Shiryaev A."/>
            <person name="Soop K."/>
            <person name="Spirin V."/>
            <person name="Szebenyi C."/>
            <person name="Tomsovsky M."/>
            <person name="Tulloss R.E."/>
            <person name="Uehling J."/>
            <person name="Grigoriev I.V."/>
            <person name="Vagvolgyi C."/>
            <person name="Papp T."/>
            <person name="Martin F.M."/>
            <person name="Miettinen O."/>
            <person name="Hibbett D.S."/>
            <person name="Nagy L.G."/>
        </authorList>
    </citation>
    <scope>NUCLEOTIDE SEQUENCE [LARGE SCALE GENOMIC DNA]</scope>
    <source>
        <strain evidence="3 4">CBS 962.96</strain>
    </source>
</reference>
<evidence type="ECO:0000313" key="4">
    <source>
        <dbReference type="Proteomes" id="UP000297245"/>
    </source>
</evidence>
<sequence>MPGTGEGATGESAGTAGAGIDTVGKGVGAIGNSSDADGVWKPFLIALGVGTIILGIVSIITYQMKKKEKEKEKQHKASPSSLSNTENA</sequence>
<keyword evidence="4" id="KW-1185">Reference proteome</keyword>
<gene>
    <name evidence="3" type="ORF">K435DRAFT_861182</name>
</gene>
<proteinExistence type="predicted"/>
<keyword evidence="2" id="KW-0812">Transmembrane</keyword>
<name>A0A4S8LW13_DENBC</name>
<protein>
    <submittedName>
        <fullName evidence="3">Uncharacterized protein</fullName>
    </submittedName>
</protein>
<feature type="transmembrane region" description="Helical" evidence="2">
    <location>
        <begin position="43"/>
        <end position="62"/>
    </location>
</feature>
<dbReference type="EMBL" id="ML179239">
    <property type="protein sequence ID" value="THU93804.1"/>
    <property type="molecule type" value="Genomic_DNA"/>
</dbReference>
<accession>A0A4S8LW13</accession>
<keyword evidence="2" id="KW-1133">Transmembrane helix</keyword>
<feature type="region of interest" description="Disordered" evidence="1">
    <location>
        <begin position="67"/>
        <end position="88"/>
    </location>
</feature>
<evidence type="ECO:0000256" key="2">
    <source>
        <dbReference type="SAM" id="Phobius"/>
    </source>
</evidence>
<dbReference type="AlphaFoldDB" id="A0A4S8LW13"/>
<evidence type="ECO:0000256" key="1">
    <source>
        <dbReference type="SAM" id="MobiDB-lite"/>
    </source>
</evidence>
<organism evidence="3 4">
    <name type="scientific">Dendrothele bispora (strain CBS 962.96)</name>
    <dbReference type="NCBI Taxonomy" id="1314807"/>
    <lineage>
        <taxon>Eukaryota</taxon>
        <taxon>Fungi</taxon>
        <taxon>Dikarya</taxon>
        <taxon>Basidiomycota</taxon>
        <taxon>Agaricomycotina</taxon>
        <taxon>Agaricomycetes</taxon>
        <taxon>Agaricomycetidae</taxon>
        <taxon>Agaricales</taxon>
        <taxon>Agaricales incertae sedis</taxon>
        <taxon>Dendrothele</taxon>
    </lineage>
</organism>
<keyword evidence="2" id="KW-0472">Membrane</keyword>
<feature type="compositionally biased region" description="Polar residues" evidence="1">
    <location>
        <begin position="77"/>
        <end position="88"/>
    </location>
</feature>
<evidence type="ECO:0000313" key="3">
    <source>
        <dbReference type="EMBL" id="THU93804.1"/>
    </source>
</evidence>